<organism evidence="1 2">
    <name type="scientific">Paragemmobacter ruber</name>
    <dbReference type="NCBI Taxonomy" id="1985673"/>
    <lineage>
        <taxon>Bacteria</taxon>
        <taxon>Pseudomonadati</taxon>
        <taxon>Pseudomonadota</taxon>
        <taxon>Alphaproteobacteria</taxon>
        <taxon>Rhodobacterales</taxon>
        <taxon>Paracoccaceae</taxon>
        <taxon>Paragemmobacter</taxon>
    </lineage>
</organism>
<dbReference type="Proteomes" id="UP001517376">
    <property type="component" value="Unassembled WGS sequence"/>
</dbReference>
<accession>A0ABW9Y7S7</accession>
<gene>
    <name evidence="1" type="ORF">GU920_13615</name>
</gene>
<name>A0ABW9Y7S7_9RHOB</name>
<reference evidence="2" key="1">
    <citation type="submission" date="2020-01" db="EMBL/GenBank/DDBJ databases">
        <title>Sphingomonas sp. strain CSW-10.</title>
        <authorList>
            <person name="Chen W.-M."/>
        </authorList>
    </citation>
    <scope>NUCLEOTIDE SEQUENCE [LARGE SCALE GENOMIC DNA]</scope>
    <source>
        <strain evidence="2">CCP-1</strain>
    </source>
</reference>
<comment type="caution">
    <text evidence="1">The sequence shown here is derived from an EMBL/GenBank/DDBJ whole genome shotgun (WGS) entry which is preliminary data.</text>
</comment>
<dbReference type="EMBL" id="JAAATW010000003">
    <property type="protein sequence ID" value="NBE08573.1"/>
    <property type="molecule type" value="Genomic_DNA"/>
</dbReference>
<evidence type="ECO:0000313" key="2">
    <source>
        <dbReference type="Proteomes" id="UP001517376"/>
    </source>
</evidence>
<proteinExistence type="predicted"/>
<keyword evidence="2" id="KW-1185">Reference proteome</keyword>
<sequence>MPKVEISEALLREIAQEICRVAETLPVGSMERHRIERLLCNDSVMVEAYIKSNLRKANAKDG</sequence>
<evidence type="ECO:0000313" key="1">
    <source>
        <dbReference type="EMBL" id="NBE08573.1"/>
    </source>
</evidence>
<protein>
    <submittedName>
        <fullName evidence="1">Uncharacterized protein</fullName>
    </submittedName>
</protein>
<dbReference type="RefSeq" id="WP_161767634.1">
    <property type="nucleotide sequence ID" value="NZ_JAAATW010000003.1"/>
</dbReference>